<dbReference type="Proteomes" id="UP000657574">
    <property type="component" value="Unassembled WGS sequence"/>
</dbReference>
<evidence type="ECO:0000256" key="1">
    <source>
        <dbReference type="ARBA" id="ARBA00001974"/>
    </source>
</evidence>
<dbReference type="SUPFAM" id="SSF51905">
    <property type="entry name" value="FAD/NAD(P)-binding domain"/>
    <property type="match status" value="2"/>
</dbReference>
<feature type="domain" description="Pyridine nucleotide-disulphide oxidoreductase dimerisation" evidence="7">
    <location>
        <begin position="344"/>
        <end position="446"/>
    </location>
</feature>
<dbReference type="RefSeq" id="WP_189312251.1">
    <property type="nucleotide sequence ID" value="NZ_BMQA01000010.1"/>
</dbReference>
<dbReference type="Pfam" id="PF07992">
    <property type="entry name" value="Pyr_redox_2"/>
    <property type="match status" value="1"/>
</dbReference>
<evidence type="ECO:0000313" key="9">
    <source>
        <dbReference type="EMBL" id="GGJ22215.1"/>
    </source>
</evidence>
<evidence type="ECO:0000259" key="8">
    <source>
        <dbReference type="Pfam" id="PF07992"/>
    </source>
</evidence>
<dbReference type="PRINTS" id="PR00368">
    <property type="entry name" value="FADPNR"/>
</dbReference>
<dbReference type="InterPro" id="IPR004099">
    <property type="entry name" value="Pyr_nucl-diS_OxRdtase_dimer"/>
</dbReference>
<dbReference type="SUPFAM" id="SSF55424">
    <property type="entry name" value="FAD/NAD-linked reductases, dimerisation (C-terminal) domain"/>
    <property type="match status" value="1"/>
</dbReference>
<dbReference type="GO" id="GO:0016491">
    <property type="term" value="F:oxidoreductase activity"/>
    <property type="evidence" value="ECO:0007669"/>
    <property type="project" value="UniProtKB-KW"/>
</dbReference>
<dbReference type="AlphaFoldDB" id="A0A917NR93"/>
<dbReference type="PRINTS" id="PR00411">
    <property type="entry name" value="PNDRDTASEI"/>
</dbReference>
<evidence type="ECO:0000256" key="5">
    <source>
        <dbReference type="ARBA" id="ARBA00023002"/>
    </source>
</evidence>
<dbReference type="Gene3D" id="3.50.50.60">
    <property type="entry name" value="FAD/NAD(P)-binding domain"/>
    <property type="match status" value="2"/>
</dbReference>
<keyword evidence="5" id="KW-0560">Oxidoreductase</keyword>
<accession>A0A917NR93</accession>
<comment type="cofactor">
    <cofactor evidence="1">
        <name>FAD</name>
        <dbReference type="ChEBI" id="CHEBI:57692"/>
    </cofactor>
</comment>
<proteinExistence type="inferred from homology"/>
<comment type="similarity">
    <text evidence="2">Belongs to the class-III pyridine nucleotide-disulfide oxidoreductase family.</text>
</comment>
<dbReference type="PANTHER" id="PTHR43429:SF1">
    <property type="entry name" value="NAD(P)H SULFUR OXIDOREDUCTASE (COA-DEPENDENT)"/>
    <property type="match status" value="1"/>
</dbReference>
<comment type="caution">
    <text evidence="9">The sequence shown here is derived from an EMBL/GenBank/DDBJ whole genome shotgun (WGS) entry which is preliminary data.</text>
</comment>
<reference evidence="9" key="2">
    <citation type="submission" date="2020-09" db="EMBL/GenBank/DDBJ databases">
        <authorList>
            <person name="Sun Q."/>
            <person name="Ohkuma M."/>
        </authorList>
    </citation>
    <scope>NUCLEOTIDE SEQUENCE</scope>
    <source>
        <strain evidence="9">JCM 3086</strain>
    </source>
</reference>
<evidence type="ECO:0000313" key="10">
    <source>
        <dbReference type="Proteomes" id="UP000657574"/>
    </source>
</evidence>
<dbReference type="InterPro" id="IPR036188">
    <property type="entry name" value="FAD/NAD-bd_sf"/>
</dbReference>
<gene>
    <name evidence="9" type="ORF">GCM10010121_036640</name>
</gene>
<dbReference type="Pfam" id="PF02852">
    <property type="entry name" value="Pyr_redox_dim"/>
    <property type="match status" value="1"/>
</dbReference>
<evidence type="ECO:0000256" key="4">
    <source>
        <dbReference type="ARBA" id="ARBA00022827"/>
    </source>
</evidence>
<dbReference type="InterPro" id="IPR050260">
    <property type="entry name" value="FAD-bd_OxRdtase"/>
</dbReference>
<keyword evidence="6" id="KW-0676">Redox-active center</keyword>
<keyword evidence="3" id="KW-0285">Flavoprotein</keyword>
<keyword evidence="4" id="KW-0274">FAD</keyword>
<name>A0A917NR93_9ACTN</name>
<sequence>MSMSGGRGTAERLVVIGGDAAGMSAASQARRMRGPDELEIVAFERGRFTSFSACGIPYWVGGDVPERERLIARSPEEHRERDIDLRMRTEVTEIDVAGQRVRARDVDSGAGSWTPYDKLVIATGARPIRPDMPGADAPGVHGVQTLDDGQALLDSLARTRGRRAVVVGAGYIGVEMAEALVNRGYEVTVVNRGKEPMATLDPDMGRLVRRAMSGMGITMVDDAEVTKVFTGEDGRVRAVATQDAEYSADVVVLGIGVRPETSLARTAGLPLGAHGGLLTDLAMRVRGHENIWAGGDCVEVLDLVSGQERHIALGTHANKHGQVIGMNVGGGYATFPGVVGTAVSKVCALEIARTGLREKDARRAGLQYETVTIESTSRAGYYPGASLMTVKMLAERRTGRLLGVQIVGGEGAAKRVDIAAVALTARMTVEEMTALDLGYAPPFSPVWDPVLVAARKAAAKVRAGAR</sequence>
<evidence type="ECO:0000256" key="2">
    <source>
        <dbReference type="ARBA" id="ARBA00009130"/>
    </source>
</evidence>
<dbReference type="EMBL" id="BMQA01000010">
    <property type="protein sequence ID" value="GGJ22215.1"/>
    <property type="molecule type" value="Genomic_DNA"/>
</dbReference>
<dbReference type="PANTHER" id="PTHR43429">
    <property type="entry name" value="PYRIDINE NUCLEOTIDE-DISULFIDE OXIDOREDUCTASE DOMAIN-CONTAINING"/>
    <property type="match status" value="1"/>
</dbReference>
<keyword evidence="10" id="KW-1185">Reference proteome</keyword>
<dbReference type="InterPro" id="IPR016156">
    <property type="entry name" value="FAD/NAD-linked_Rdtase_dimer_sf"/>
</dbReference>
<evidence type="ECO:0000256" key="3">
    <source>
        <dbReference type="ARBA" id="ARBA00022630"/>
    </source>
</evidence>
<feature type="domain" description="FAD/NAD(P)-binding" evidence="8">
    <location>
        <begin position="12"/>
        <end position="318"/>
    </location>
</feature>
<reference evidence="9" key="1">
    <citation type="journal article" date="2014" name="Int. J. Syst. Evol. Microbiol.">
        <title>Complete genome sequence of Corynebacterium casei LMG S-19264T (=DSM 44701T), isolated from a smear-ripened cheese.</title>
        <authorList>
            <consortium name="US DOE Joint Genome Institute (JGI-PGF)"/>
            <person name="Walter F."/>
            <person name="Albersmeier A."/>
            <person name="Kalinowski J."/>
            <person name="Ruckert C."/>
        </authorList>
    </citation>
    <scope>NUCLEOTIDE SEQUENCE</scope>
    <source>
        <strain evidence="9">JCM 3086</strain>
    </source>
</reference>
<dbReference type="InterPro" id="IPR023753">
    <property type="entry name" value="FAD/NAD-binding_dom"/>
</dbReference>
<protein>
    <submittedName>
        <fullName evidence="9">Flavoprotein oxidoreductase</fullName>
    </submittedName>
</protein>
<organism evidence="9 10">
    <name type="scientific">Streptomyces brasiliensis</name>
    <dbReference type="NCBI Taxonomy" id="1954"/>
    <lineage>
        <taxon>Bacteria</taxon>
        <taxon>Bacillati</taxon>
        <taxon>Actinomycetota</taxon>
        <taxon>Actinomycetes</taxon>
        <taxon>Kitasatosporales</taxon>
        <taxon>Streptomycetaceae</taxon>
        <taxon>Streptomyces</taxon>
    </lineage>
</organism>
<evidence type="ECO:0000256" key="6">
    <source>
        <dbReference type="ARBA" id="ARBA00023284"/>
    </source>
</evidence>
<evidence type="ECO:0000259" key="7">
    <source>
        <dbReference type="Pfam" id="PF02852"/>
    </source>
</evidence>